<dbReference type="GeneID" id="25918237"/>
<evidence type="ECO:0000313" key="2">
    <source>
        <dbReference type="Proteomes" id="UP000054560"/>
    </source>
</evidence>
<accession>A0A0L0F0T1</accession>
<name>A0A0L0F0T1_9EUKA</name>
<dbReference type="EMBL" id="KQ253484">
    <property type="protein sequence ID" value="KNC69748.1"/>
    <property type="molecule type" value="Genomic_DNA"/>
</dbReference>
<feature type="non-terminal residue" evidence="1">
    <location>
        <position position="63"/>
    </location>
</feature>
<feature type="non-terminal residue" evidence="1">
    <location>
        <position position="1"/>
    </location>
</feature>
<dbReference type="RefSeq" id="XP_014143650.1">
    <property type="nucleotide sequence ID" value="XM_014288175.1"/>
</dbReference>
<protein>
    <submittedName>
        <fullName evidence="1">Uncharacterized protein</fullName>
    </submittedName>
</protein>
<sequence length="63" mass="7158">AGRLRDKAYYRTKDGALRLNGALQIGRLVHRMIAMDQRVPLSPTRLVFVLRACSEWLVIGGDY</sequence>
<dbReference type="Proteomes" id="UP000054560">
    <property type="component" value="Unassembled WGS sequence"/>
</dbReference>
<organism evidence="1 2">
    <name type="scientific">Sphaeroforma arctica JP610</name>
    <dbReference type="NCBI Taxonomy" id="667725"/>
    <lineage>
        <taxon>Eukaryota</taxon>
        <taxon>Ichthyosporea</taxon>
        <taxon>Ichthyophonida</taxon>
        <taxon>Sphaeroforma</taxon>
    </lineage>
</organism>
<keyword evidence="2" id="KW-1185">Reference proteome</keyword>
<proteinExistence type="predicted"/>
<evidence type="ECO:0000313" key="1">
    <source>
        <dbReference type="EMBL" id="KNC69748.1"/>
    </source>
</evidence>
<reference evidence="1 2" key="1">
    <citation type="submission" date="2011-02" db="EMBL/GenBank/DDBJ databases">
        <title>The Genome Sequence of Sphaeroforma arctica JP610.</title>
        <authorList>
            <consortium name="The Broad Institute Genome Sequencing Platform"/>
            <person name="Russ C."/>
            <person name="Cuomo C."/>
            <person name="Young S.K."/>
            <person name="Zeng Q."/>
            <person name="Gargeya S."/>
            <person name="Alvarado L."/>
            <person name="Berlin A."/>
            <person name="Chapman S.B."/>
            <person name="Chen Z."/>
            <person name="Freedman E."/>
            <person name="Gellesch M."/>
            <person name="Goldberg J."/>
            <person name="Griggs A."/>
            <person name="Gujja S."/>
            <person name="Heilman E."/>
            <person name="Heiman D."/>
            <person name="Howarth C."/>
            <person name="Mehta T."/>
            <person name="Neiman D."/>
            <person name="Pearson M."/>
            <person name="Roberts A."/>
            <person name="Saif S."/>
            <person name="Shea T."/>
            <person name="Shenoy N."/>
            <person name="Sisk P."/>
            <person name="Stolte C."/>
            <person name="Sykes S."/>
            <person name="White J."/>
            <person name="Yandava C."/>
            <person name="Burger G."/>
            <person name="Gray M.W."/>
            <person name="Holland P.W.H."/>
            <person name="King N."/>
            <person name="Lang F.B.F."/>
            <person name="Roger A.J."/>
            <person name="Ruiz-Trillo I."/>
            <person name="Haas B."/>
            <person name="Nusbaum C."/>
            <person name="Birren B."/>
        </authorList>
    </citation>
    <scope>NUCLEOTIDE SEQUENCE [LARGE SCALE GENOMIC DNA]</scope>
    <source>
        <strain evidence="1 2">JP610</strain>
    </source>
</reference>
<gene>
    <name evidence="1" type="ORF">SARC_17733</name>
</gene>
<dbReference type="AlphaFoldDB" id="A0A0L0F0T1"/>